<comment type="caution">
    <text evidence="2">The sequence shown here is derived from an EMBL/GenBank/DDBJ whole genome shotgun (WGS) entry which is preliminary data.</text>
</comment>
<evidence type="ECO:0000259" key="1">
    <source>
        <dbReference type="Pfam" id="PF01636"/>
    </source>
</evidence>
<dbReference type="AlphaFoldDB" id="A0A7Y6BYL1"/>
<evidence type="ECO:0000313" key="2">
    <source>
        <dbReference type="EMBL" id="NUU77211.1"/>
    </source>
</evidence>
<keyword evidence="2" id="KW-0808">Transferase</keyword>
<sequence>MMVGMNEYAHDWVTAEGTLNEQFITSRQQLYKGMNGKYVERFTVHTGKSYIFKPLTNLGQHGRERWISRHVLSVLPSIYPQLIASSNEEIAPEQSWLIYEDLGPLVHQSQETEMLSAAVHMAQWHTLWAPRWDELPRVGQKPPIGNMLEDLLGAKESTGDLLSKLGMTLSASCWDEITTLIQTAETELPLVLCHGDLHPGNMADVNGRLVIIDWEHAHLNTPLWDLYHLIDLSHPLFPRHVTSQLRDRVVQVYLDGLEGFARKVKRVSFKRWYEAYAIVFSLWMLRLIDSDLKNPDCVWPEEQLRNQWNETVGTLGQCMKQLFTE</sequence>
<dbReference type="RefSeq" id="WP_175396868.1">
    <property type="nucleotide sequence ID" value="NZ_JABMCB010000190.1"/>
</dbReference>
<accession>A0A7Y6BYL1</accession>
<reference evidence="2 3" key="1">
    <citation type="submission" date="2020-05" db="EMBL/GenBank/DDBJ databases">
        <title>Genome Sequencing of Type Strains.</title>
        <authorList>
            <person name="Lemaire J.F."/>
            <person name="Inderbitzin P."/>
            <person name="Gregorio O.A."/>
            <person name="Collins S.B."/>
            <person name="Wespe N."/>
            <person name="Knight-Connoni V."/>
        </authorList>
    </citation>
    <scope>NUCLEOTIDE SEQUENCE [LARGE SCALE GENOMIC DNA]</scope>
    <source>
        <strain evidence="2 3">LMG 21957</strain>
    </source>
</reference>
<dbReference type="InterPro" id="IPR002575">
    <property type="entry name" value="Aminoglycoside_PTrfase"/>
</dbReference>
<organism evidence="2 3">
    <name type="scientific">Paenibacillus xylanilyticus</name>
    <dbReference type="NCBI Taxonomy" id="248903"/>
    <lineage>
        <taxon>Bacteria</taxon>
        <taxon>Bacillati</taxon>
        <taxon>Bacillota</taxon>
        <taxon>Bacilli</taxon>
        <taxon>Bacillales</taxon>
        <taxon>Paenibacillaceae</taxon>
        <taxon>Paenibacillus</taxon>
    </lineage>
</organism>
<evidence type="ECO:0000313" key="3">
    <source>
        <dbReference type="Proteomes" id="UP000526125"/>
    </source>
</evidence>
<gene>
    <name evidence="2" type="ORF">HP552_18505</name>
</gene>
<feature type="domain" description="Aminoglycoside phosphotransferase" evidence="1">
    <location>
        <begin position="170"/>
        <end position="254"/>
    </location>
</feature>
<dbReference type="Pfam" id="PF01636">
    <property type="entry name" value="APH"/>
    <property type="match status" value="1"/>
</dbReference>
<dbReference type="SUPFAM" id="SSF56112">
    <property type="entry name" value="Protein kinase-like (PK-like)"/>
    <property type="match status" value="1"/>
</dbReference>
<name>A0A7Y6BYL1_9BACL</name>
<dbReference type="InterPro" id="IPR011009">
    <property type="entry name" value="Kinase-like_dom_sf"/>
</dbReference>
<dbReference type="GO" id="GO:0016740">
    <property type="term" value="F:transferase activity"/>
    <property type="evidence" value="ECO:0007669"/>
    <property type="project" value="UniProtKB-KW"/>
</dbReference>
<proteinExistence type="predicted"/>
<protein>
    <submittedName>
        <fullName evidence="2">Phosphotransferase</fullName>
    </submittedName>
</protein>
<dbReference type="EMBL" id="JABMCB010000190">
    <property type="protein sequence ID" value="NUU77211.1"/>
    <property type="molecule type" value="Genomic_DNA"/>
</dbReference>
<keyword evidence="3" id="KW-1185">Reference proteome</keyword>
<dbReference type="Gene3D" id="3.90.1200.10">
    <property type="match status" value="1"/>
</dbReference>
<dbReference type="Proteomes" id="UP000526125">
    <property type="component" value="Unassembled WGS sequence"/>
</dbReference>